<evidence type="ECO:0000313" key="3">
    <source>
        <dbReference type="Proteomes" id="UP000536624"/>
    </source>
</evidence>
<dbReference type="EMBL" id="JAALLH010000001">
    <property type="protein sequence ID" value="NIY65718.1"/>
    <property type="molecule type" value="Genomic_DNA"/>
</dbReference>
<dbReference type="PROSITE" id="PS51318">
    <property type="entry name" value="TAT"/>
    <property type="match status" value="1"/>
</dbReference>
<protein>
    <submittedName>
        <fullName evidence="2">Uncharacterized protein</fullName>
    </submittedName>
</protein>
<feature type="chain" id="PRO_5030910309" evidence="1">
    <location>
        <begin position="31"/>
        <end position="70"/>
    </location>
</feature>
<name>A0A7X5X375_STRMQ</name>
<dbReference type="InterPro" id="IPR019546">
    <property type="entry name" value="TAT_signal_bac_arc"/>
</dbReference>
<feature type="signal peptide" evidence="1">
    <location>
        <begin position="1"/>
        <end position="30"/>
    </location>
</feature>
<evidence type="ECO:0000313" key="2">
    <source>
        <dbReference type="EMBL" id="NIY65718.1"/>
    </source>
</evidence>
<dbReference type="Proteomes" id="UP000536624">
    <property type="component" value="Unassembled WGS sequence"/>
</dbReference>
<sequence length="70" mass="7088">MTPLPRRHFLAGTAVAGGLLAVGAPGGASASGAVVDSGERYSWLGGGLTPAGQRALITGRSPLRYRLTLR</sequence>
<comment type="caution">
    <text evidence="2">The sequence shown here is derived from an EMBL/GenBank/DDBJ whole genome shotgun (WGS) entry which is preliminary data.</text>
</comment>
<dbReference type="NCBIfam" id="TIGR01409">
    <property type="entry name" value="TAT_signal_seq"/>
    <property type="match status" value="1"/>
</dbReference>
<dbReference type="AlphaFoldDB" id="A0A7X5X375"/>
<keyword evidence="1" id="KW-0732">Signal</keyword>
<reference evidence="2 3" key="1">
    <citation type="submission" date="2020-02" db="EMBL/GenBank/DDBJ databases">
        <title>Streptomyces malaysiensis DSM14702 (JHCC583434, PFL_A843) Genome sequencing and assembly.</title>
        <authorList>
            <person name="Samborskyy M."/>
        </authorList>
    </citation>
    <scope>NUCLEOTIDE SEQUENCE [LARGE SCALE GENOMIC DNA]</scope>
    <source>
        <strain evidence="2 3">DSM 14702</strain>
    </source>
</reference>
<dbReference type="RefSeq" id="WP_167499308.1">
    <property type="nucleotide sequence ID" value="NZ_JAALLH010000001.1"/>
</dbReference>
<proteinExistence type="predicted"/>
<accession>A0A7X5X375</accession>
<organism evidence="2 3">
    <name type="scientific">Streptomyces malaysiensis</name>
    <dbReference type="NCBI Taxonomy" id="92644"/>
    <lineage>
        <taxon>Bacteria</taxon>
        <taxon>Bacillati</taxon>
        <taxon>Actinomycetota</taxon>
        <taxon>Actinomycetes</taxon>
        <taxon>Kitasatosporales</taxon>
        <taxon>Streptomycetaceae</taxon>
        <taxon>Streptomyces</taxon>
        <taxon>Streptomyces violaceusniger group</taxon>
    </lineage>
</organism>
<evidence type="ECO:0000256" key="1">
    <source>
        <dbReference type="SAM" id="SignalP"/>
    </source>
</evidence>
<gene>
    <name evidence="2" type="ORF">SMALB_3726</name>
</gene>
<dbReference type="InterPro" id="IPR006311">
    <property type="entry name" value="TAT_signal"/>
</dbReference>